<dbReference type="SMART" id="SM00233">
    <property type="entry name" value="PH"/>
    <property type="match status" value="1"/>
</dbReference>
<feature type="region of interest" description="Disordered" evidence="1">
    <location>
        <begin position="167"/>
        <end position="239"/>
    </location>
</feature>
<dbReference type="OrthoDB" id="65445at2759"/>
<feature type="compositionally biased region" description="Basic and acidic residues" evidence="1">
    <location>
        <begin position="182"/>
        <end position="191"/>
    </location>
</feature>
<feature type="compositionally biased region" description="Polar residues" evidence="1">
    <location>
        <begin position="167"/>
        <end position="179"/>
    </location>
</feature>
<gene>
    <name evidence="3" type="ORF">As57867_018823</name>
</gene>
<dbReference type="EMBL" id="VJMH01006421">
    <property type="protein sequence ID" value="KAF0689682.1"/>
    <property type="molecule type" value="Genomic_DNA"/>
</dbReference>
<organism evidence="3">
    <name type="scientific">Aphanomyces stellatus</name>
    <dbReference type="NCBI Taxonomy" id="120398"/>
    <lineage>
        <taxon>Eukaryota</taxon>
        <taxon>Sar</taxon>
        <taxon>Stramenopiles</taxon>
        <taxon>Oomycota</taxon>
        <taxon>Saprolegniomycetes</taxon>
        <taxon>Saprolegniales</taxon>
        <taxon>Verrucalvaceae</taxon>
        <taxon>Aphanomyces</taxon>
    </lineage>
</organism>
<dbReference type="InterPro" id="IPR001849">
    <property type="entry name" value="PH_domain"/>
</dbReference>
<accession>A0A6A4Y1V2</accession>
<name>A0A6A4Y1V2_9STRA</name>
<feature type="compositionally biased region" description="Basic and acidic residues" evidence="1">
    <location>
        <begin position="8"/>
        <end position="18"/>
    </location>
</feature>
<evidence type="ECO:0000313" key="3">
    <source>
        <dbReference type="EMBL" id="KAF0689682.1"/>
    </source>
</evidence>
<sequence>MAPSRESICPRDAVDFPSHRSGMNAMRTPGKGSSAAGSLPANLVRQHGYLMKKSLFRGLKPLYFSVNFHSAKLYSFADYNDYSLWNSQGQLLVPEGKRDGPGPLRVYHVVAVDQDTTAGPWKLVLSIRKKAGSTKVDKMVLTAESSDEYNDWINAFHDVLQRGSRANSTVSCESASSRRTFTRGEDSRYKDPTTPPPHSSDSSPMSARTGSTSRQGSKRSLLSSEGSRTQPPSTHEKECHGISRDIVLIGCANGSIVGVSEAKLAQAKYELSQLLQEPGTQCPDRGLPMACDDYIDWLHGRPDFTLTDLAYLKGRSRWHDAQSMAARVETLLRVFVME</sequence>
<evidence type="ECO:0000256" key="1">
    <source>
        <dbReference type="SAM" id="MobiDB-lite"/>
    </source>
</evidence>
<evidence type="ECO:0000259" key="2">
    <source>
        <dbReference type="PROSITE" id="PS50003"/>
    </source>
</evidence>
<dbReference type="Gene3D" id="2.30.29.30">
    <property type="entry name" value="Pleckstrin-homology domain (PH domain)/Phosphotyrosine-binding domain (PTB)"/>
    <property type="match status" value="1"/>
</dbReference>
<protein>
    <recommendedName>
        <fullName evidence="2">PH domain-containing protein</fullName>
    </recommendedName>
</protein>
<feature type="non-terminal residue" evidence="3">
    <location>
        <position position="338"/>
    </location>
</feature>
<comment type="caution">
    <text evidence="3">The sequence shown here is derived from an EMBL/GenBank/DDBJ whole genome shotgun (WGS) entry which is preliminary data.</text>
</comment>
<dbReference type="SUPFAM" id="SSF50729">
    <property type="entry name" value="PH domain-like"/>
    <property type="match status" value="1"/>
</dbReference>
<dbReference type="InterPro" id="IPR011993">
    <property type="entry name" value="PH-like_dom_sf"/>
</dbReference>
<feature type="region of interest" description="Disordered" evidence="1">
    <location>
        <begin position="1"/>
        <end position="38"/>
    </location>
</feature>
<dbReference type="PROSITE" id="PS50003">
    <property type="entry name" value="PH_DOMAIN"/>
    <property type="match status" value="1"/>
</dbReference>
<dbReference type="AlphaFoldDB" id="A0A6A4Y1V2"/>
<reference evidence="3" key="1">
    <citation type="submission" date="2019-06" db="EMBL/GenBank/DDBJ databases">
        <title>Genomics analysis of Aphanomyces spp. identifies a new class of oomycete effector associated with host adaptation.</title>
        <authorList>
            <person name="Gaulin E."/>
        </authorList>
    </citation>
    <scope>NUCLEOTIDE SEQUENCE</scope>
    <source>
        <strain evidence="3">CBS 578.67</strain>
    </source>
</reference>
<proteinExistence type="predicted"/>
<feature type="compositionally biased region" description="Polar residues" evidence="1">
    <location>
        <begin position="208"/>
        <end position="233"/>
    </location>
</feature>
<feature type="domain" description="PH" evidence="2">
    <location>
        <begin position="43"/>
        <end position="161"/>
    </location>
</feature>